<dbReference type="PANTHER" id="PTHR33121:SF70">
    <property type="entry name" value="SIGNALING PROTEIN YKOW"/>
    <property type="match status" value="1"/>
</dbReference>
<dbReference type="EMBL" id="BAAAMY010000006">
    <property type="protein sequence ID" value="GAA1923844.1"/>
    <property type="molecule type" value="Genomic_DNA"/>
</dbReference>
<dbReference type="PROSITE" id="PS50883">
    <property type="entry name" value="EAL"/>
    <property type="match status" value="1"/>
</dbReference>
<accession>A0ABP5AYX3</accession>
<dbReference type="Gene3D" id="3.20.20.450">
    <property type="entry name" value="EAL domain"/>
    <property type="match status" value="1"/>
</dbReference>
<dbReference type="PANTHER" id="PTHR33121">
    <property type="entry name" value="CYCLIC DI-GMP PHOSPHODIESTERASE PDEF"/>
    <property type="match status" value="1"/>
</dbReference>
<dbReference type="Proteomes" id="UP001501612">
    <property type="component" value="Unassembled WGS sequence"/>
</dbReference>
<dbReference type="Pfam" id="PF00563">
    <property type="entry name" value="EAL"/>
    <property type="match status" value="1"/>
</dbReference>
<gene>
    <name evidence="2" type="ORF">GCM10009737_26830</name>
</gene>
<evidence type="ECO:0000259" key="1">
    <source>
        <dbReference type="PROSITE" id="PS50883"/>
    </source>
</evidence>
<dbReference type="SMART" id="SM00052">
    <property type="entry name" value="EAL"/>
    <property type="match status" value="1"/>
</dbReference>
<dbReference type="RefSeq" id="WP_344008049.1">
    <property type="nucleotide sequence ID" value="NZ_BAAAMY010000006.1"/>
</dbReference>
<comment type="caution">
    <text evidence="2">The sequence shown here is derived from an EMBL/GenBank/DDBJ whole genome shotgun (WGS) entry which is preliminary data.</text>
</comment>
<dbReference type="CDD" id="cd01948">
    <property type="entry name" value="EAL"/>
    <property type="match status" value="1"/>
</dbReference>
<dbReference type="SUPFAM" id="SSF141868">
    <property type="entry name" value="EAL domain-like"/>
    <property type="match status" value="1"/>
</dbReference>
<keyword evidence="3" id="KW-1185">Reference proteome</keyword>
<protein>
    <recommendedName>
        <fullName evidence="1">EAL domain-containing protein</fullName>
    </recommendedName>
</protein>
<sequence length="391" mass="41320">MTIDGSQRALHGGAGRVTALAARSAGYDSAIACLVDPGGSQERPALRVITHHGVGREALLVAAAEVAAGRDPGPSYVGARMWDPTGAVVGVLCLAGPPEGRDVALDQDSVGAFAEVLADQLDLLRLLGPPPDRAAVARLRSALADGEVEAWFQPIVELEGERLVGFEALARWRTADGSLVSPGEFVPLAEQAGLVDTLDMTILRDAVTHLARWQRTRPDLRVSVNVSGRHLDRPGWLDDIAAVVTAAGVPPATVELELTESVRPADVVRNARELAEAREQGFEVWFDDFGTGWSELRQLVELPVDGLKVDRFFTEALGGRGDSVVRAVVSIAADLGLDTVIEGVATRAHADRARELGCRLGQGFRWSPAVPAAEVDAVLGGLSPAFVAADR</sequence>
<dbReference type="InterPro" id="IPR050706">
    <property type="entry name" value="Cyclic-di-GMP_PDE-like"/>
</dbReference>
<name>A0ABP5AYX3_9ACTN</name>
<dbReference type="InterPro" id="IPR001633">
    <property type="entry name" value="EAL_dom"/>
</dbReference>
<feature type="domain" description="EAL" evidence="1">
    <location>
        <begin position="132"/>
        <end position="383"/>
    </location>
</feature>
<evidence type="ECO:0000313" key="3">
    <source>
        <dbReference type="Proteomes" id="UP001501612"/>
    </source>
</evidence>
<evidence type="ECO:0000313" key="2">
    <source>
        <dbReference type="EMBL" id="GAA1923844.1"/>
    </source>
</evidence>
<proteinExistence type="predicted"/>
<organism evidence="2 3">
    <name type="scientific">Nocardioides lentus</name>
    <dbReference type="NCBI Taxonomy" id="338077"/>
    <lineage>
        <taxon>Bacteria</taxon>
        <taxon>Bacillati</taxon>
        <taxon>Actinomycetota</taxon>
        <taxon>Actinomycetes</taxon>
        <taxon>Propionibacteriales</taxon>
        <taxon>Nocardioidaceae</taxon>
        <taxon>Nocardioides</taxon>
    </lineage>
</organism>
<dbReference type="InterPro" id="IPR035919">
    <property type="entry name" value="EAL_sf"/>
</dbReference>
<reference evidence="3" key="1">
    <citation type="journal article" date="2019" name="Int. J. Syst. Evol. Microbiol.">
        <title>The Global Catalogue of Microorganisms (GCM) 10K type strain sequencing project: providing services to taxonomists for standard genome sequencing and annotation.</title>
        <authorList>
            <consortium name="The Broad Institute Genomics Platform"/>
            <consortium name="The Broad Institute Genome Sequencing Center for Infectious Disease"/>
            <person name="Wu L."/>
            <person name="Ma J."/>
        </authorList>
    </citation>
    <scope>NUCLEOTIDE SEQUENCE [LARGE SCALE GENOMIC DNA]</scope>
    <source>
        <strain evidence="3">JCM 14046</strain>
    </source>
</reference>